<dbReference type="InterPro" id="IPR001611">
    <property type="entry name" value="Leu-rich_rpt"/>
</dbReference>
<proteinExistence type="predicted"/>
<dbReference type="EMBL" id="AFYH01080793">
    <property type="status" value="NOT_ANNOTATED_CDS"/>
    <property type="molecule type" value="Genomic_DNA"/>
</dbReference>
<dbReference type="InParanoid" id="H3AWB3"/>
<dbReference type="Pfam" id="PF13516">
    <property type="entry name" value="LRR_6"/>
    <property type="match status" value="1"/>
</dbReference>
<dbReference type="OMA" id="HANWRLM"/>
<reference evidence="3" key="2">
    <citation type="submission" date="2025-08" db="UniProtKB">
        <authorList>
            <consortium name="Ensembl"/>
        </authorList>
    </citation>
    <scope>IDENTIFICATION</scope>
</reference>
<dbReference type="InterPro" id="IPR032675">
    <property type="entry name" value="LRR_dom_sf"/>
</dbReference>
<evidence type="ECO:0000313" key="3">
    <source>
        <dbReference type="Ensembl" id="ENSLACP00000013934.1"/>
    </source>
</evidence>
<evidence type="ECO:0000256" key="1">
    <source>
        <dbReference type="ARBA" id="ARBA00022614"/>
    </source>
</evidence>
<dbReference type="Proteomes" id="UP000008672">
    <property type="component" value="Unassembled WGS sequence"/>
</dbReference>
<dbReference type="InterPro" id="IPR003591">
    <property type="entry name" value="Leu-rich_rpt_typical-subtyp"/>
</dbReference>
<keyword evidence="4" id="KW-1185">Reference proteome</keyword>
<dbReference type="HOGENOM" id="CLU_024194_1_0_1"/>
<dbReference type="PANTHER" id="PTHR45712:SF22">
    <property type="entry name" value="INSULIN-LIKE GROWTH FACTOR-BINDING PROTEIN COMPLEX ACID LABILE SUBUNIT"/>
    <property type="match status" value="1"/>
</dbReference>
<dbReference type="PROSITE" id="PS51450">
    <property type="entry name" value="LRR"/>
    <property type="match status" value="4"/>
</dbReference>
<evidence type="ECO:0008006" key="5">
    <source>
        <dbReference type="Google" id="ProtNLM"/>
    </source>
</evidence>
<dbReference type="SMART" id="SM00369">
    <property type="entry name" value="LRR_TYP"/>
    <property type="match status" value="10"/>
</dbReference>
<dbReference type="GO" id="GO:0005615">
    <property type="term" value="C:extracellular space"/>
    <property type="evidence" value="ECO:0007669"/>
    <property type="project" value="TreeGrafter"/>
</dbReference>
<keyword evidence="2" id="KW-0677">Repeat</keyword>
<dbReference type="Pfam" id="PF13855">
    <property type="entry name" value="LRR_8"/>
    <property type="match status" value="3"/>
</dbReference>
<reference evidence="3" key="3">
    <citation type="submission" date="2025-09" db="UniProtKB">
        <authorList>
            <consortium name="Ensembl"/>
        </authorList>
    </citation>
    <scope>IDENTIFICATION</scope>
</reference>
<keyword evidence="1" id="KW-0433">Leucine-rich repeat</keyword>
<dbReference type="STRING" id="7897.ENSLACP00000013934"/>
<dbReference type="AlphaFoldDB" id="H3AWB3"/>
<dbReference type="Ensembl" id="ENSLACT00000014033.1">
    <property type="protein sequence ID" value="ENSLACP00000013934.1"/>
    <property type="gene ID" value="ENSLACG00000012268.1"/>
</dbReference>
<evidence type="ECO:0000256" key="2">
    <source>
        <dbReference type="ARBA" id="ARBA00022737"/>
    </source>
</evidence>
<dbReference type="PANTHER" id="PTHR45712">
    <property type="entry name" value="AGAP008170-PA"/>
    <property type="match status" value="1"/>
</dbReference>
<reference evidence="4" key="1">
    <citation type="submission" date="2011-08" db="EMBL/GenBank/DDBJ databases">
        <title>The draft genome of Latimeria chalumnae.</title>
        <authorList>
            <person name="Di Palma F."/>
            <person name="Alfoldi J."/>
            <person name="Johnson J."/>
            <person name="Berlin A."/>
            <person name="Gnerre S."/>
            <person name="Jaffe D."/>
            <person name="MacCallum I."/>
            <person name="Young S."/>
            <person name="Walker B.J."/>
            <person name="Lander E."/>
            <person name="Lindblad-Toh K."/>
        </authorList>
    </citation>
    <scope>NUCLEOTIDE SEQUENCE [LARGE SCALE GENOMIC DNA]</scope>
    <source>
        <strain evidence="4">Wild caught</strain>
    </source>
</reference>
<dbReference type="InterPro" id="IPR050333">
    <property type="entry name" value="SLRP"/>
</dbReference>
<dbReference type="eggNOG" id="KOG0619">
    <property type="taxonomic scope" value="Eukaryota"/>
</dbReference>
<evidence type="ECO:0000313" key="4">
    <source>
        <dbReference type="Proteomes" id="UP000008672"/>
    </source>
</evidence>
<dbReference type="GeneTree" id="ENSGT00940000164773"/>
<protein>
    <recommendedName>
        <fullName evidence="5">Leucine rich repeat containing 32</fullName>
    </recommendedName>
</protein>
<accession>H3AWB3</accession>
<name>H3AWB3_LATCH</name>
<dbReference type="Gene3D" id="3.80.10.10">
    <property type="entry name" value="Ribonuclease Inhibitor"/>
    <property type="match status" value="4"/>
</dbReference>
<organism evidence="3 4">
    <name type="scientific">Latimeria chalumnae</name>
    <name type="common">Coelacanth</name>
    <dbReference type="NCBI Taxonomy" id="7897"/>
    <lineage>
        <taxon>Eukaryota</taxon>
        <taxon>Metazoa</taxon>
        <taxon>Chordata</taxon>
        <taxon>Craniata</taxon>
        <taxon>Vertebrata</taxon>
        <taxon>Euteleostomi</taxon>
        <taxon>Coelacanthiformes</taxon>
        <taxon>Coelacanthidae</taxon>
        <taxon>Latimeria</taxon>
    </lineage>
</organism>
<dbReference type="SUPFAM" id="SSF52047">
    <property type="entry name" value="RNI-like"/>
    <property type="match status" value="1"/>
</dbReference>
<sequence length="560" mass="62757">SKEVSCQYQNLSAFPSDLSPSIEKLDLTGNFLRNVTEELMVNLKSLQVLNLSYNRLEHIDLKVLELTEELLVLVLAGNQLHKNSLSNGKAVGSSRKLQALDLSKNGLDSDAATSYLGGLSSLQKLDLSDNEMTRLSTDMFSGTPNLEVINLQNNHILEIDEGTFESLRSLRVLNLAKNSLSCIAGFGLIQLHILNLSRNSINVFVADETEGKYELQVLDLSHNKLLYFPLLPKLHLQHLNLSYNEITFRVPEPLNVTGVTGVRDGYKDITRLNKPRYSFPEVTDLDLSNNHLKSFPLPFLSNLKSLEHLTLSKNCIENVSLYLPHVSPMDFVGKEHDSMSVTGMSLQSLRSLYLQENLIESWPSWFFKLFPQIEKVDMRNNIIKPCSAQDEANGLWSPSGNHLRCASFSSIPTLKYLSLHGNHLTELPPYMFYQTPLVFLDLSGNENLVMSRYALAGLEPSLEHLNLAGNQMSSASFSPPCLERLKVLVLTKNQLEDLPSPLACSPLENLDIRNNTLQGLEDRVVQGWSRTLKGMLLSGNSFNCCSSNWLRILRDAKVDV</sequence>
<dbReference type="Pfam" id="PF00560">
    <property type="entry name" value="LRR_1"/>
    <property type="match status" value="1"/>
</dbReference>